<sequence>MAMLQPLQRVRDGERRLSSLVLLCAATALLSTFGGSSFVNGAPRGWAPECESKIAMEAKKRETWPIKQRQNAEYLARHPRPSMTEKERKKRLLKIQLFRRQDLMLCEQFLYNDPRDARWQWDVDKTRQFLDEQATLVDDVKKKKLTTREDLGLPLPPTDLKLSAMAKIQRSSAAQASKEKEKQEKEKEKGKKQSGQVQKGKQGEPDLTNVDLDFMNYKGLVMTRRQKAQFAQRAQRAAKQQKKKR</sequence>
<name>A0A9P1DHB1_9DINO</name>
<keyword evidence="4" id="KW-1185">Reference proteome</keyword>
<dbReference type="Proteomes" id="UP001152797">
    <property type="component" value="Unassembled WGS sequence"/>
</dbReference>
<feature type="region of interest" description="Disordered" evidence="1">
    <location>
        <begin position="168"/>
        <end position="210"/>
    </location>
</feature>
<organism evidence="2">
    <name type="scientific">Cladocopium goreaui</name>
    <dbReference type="NCBI Taxonomy" id="2562237"/>
    <lineage>
        <taxon>Eukaryota</taxon>
        <taxon>Sar</taxon>
        <taxon>Alveolata</taxon>
        <taxon>Dinophyceae</taxon>
        <taxon>Suessiales</taxon>
        <taxon>Symbiodiniaceae</taxon>
        <taxon>Cladocopium</taxon>
    </lineage>
</organism>
<proteinExistence type="predicted"/>
<dbReference type="AlphaFoldDB" id="A0A9P1DHB1"/>
<protein>
    <submittedName>
        <fullName evidence="2">Uncharacterized protein</fullName>
    </submittedName>
</protein>
<dbReference type="OrthoDB" id="439450at2759"/>
<evidence type="ECO:0000256" key="1">
    <source>
        <dbReference type="SAM" id="MobiDB-lite"/>
    </source>
</evidence>
<dbReference type="EMBL" id="CAMXCT020004335">
    <property type="protein sequence ID" value="CAL1162003.1"/>
    <property type="molecule type" value="Genomic_DNA"/>
</dbReference>
<evidence type="ECO:0000313" key="4">
    <source>
        <dbReference type="Proteomes" id="UP001152797"/>
    </source>
</evidence>
<feature type="compositionally biased region" description="Basic and acidic residues" evidence="1">
    <location>
        <begin position="177"/>
        <end position="191"/>
    </location>
</feature>
<comment type="caution">
    <text evidence="2">The sequence shown here is derived from an EMBL/GenBank/DDBJ whole genome shotgun (WGS) entry which is preliminary data.</text>
</comment>
<evidence type="ECO:0000313" key="2">
    <source>
        <dbReference type="EMBL" id="CAI4008628.1"/>
    </source>
</evidence>
<dbReference type="EMBL" id="CAMXCT030004335">
    <property type="protein sequence ID" value="CAL4795940.1"/>
    <property type="molecule type" value="Genomic_DNA"/>
</dbReference>
<gene>
    <name evidence="2" type="ORF">C1SCF055_LOCUS34053</name>
</gene>
<feature type="compositionally biased region" description="Low complexity" evidence="1">
    <location>
        <begin position="228"/>
        <end position="238"/>
    </location>
</feature>
<accession>A0A9P1DHB1</accession>
<dbReference type="EMBL" id="CAMXCT010004335">
    <property type="protein sequence ID" value="CAI4008628.1"/>
    <property type="molecule type" value="Genomic_DNA"/>
</dbReference>
<reference evidence="2" key="1">
    <citation type="submission" date="2022-10" db="EMBL/GenBank/DDBJ databases">
        <authorList>
            <person name="Chen Y."/>
            <person name="Dougan E. K."/>
            <person name="Chan C."/>
            <person name="Rhodes N."/>
            <person name="Thang M."/>
        </authorList>
    </citation>
    <scope>NUCLEOTIDE SEQUENCE</scope>
</reference>
<feature type="region of interest" description="Disordered" evidence="1">
    <location>
        <begin position="226"/>
        <end position="245"/>
    </location>
</feature>
<reference evidence="3" key="2">
    <citation type="submission" date="2024-04" db="EMBL/GenBank/DDBJ databases">
        <authorList>
            <person name="Chen Y."/>
            <person name="Shah S."/>
            <person name="Dougan E. K."/>
            <person name="Thang M."/>
            <person name="Chan C."/>
        </authorList>
    </citation>
    <scope>NUCLEOTIDE SEQUENCE [LARGE SCALE GENOMIC DNA]</scope>
</reference>
<evidence type="ECO:0000313" key="3">
    <source>
        <dbReference type="EMBL" id="CAL1162003.1"/>
    </source>
</evidence>